<evidence type="ECO:0000313" key="3">
    <source>
        <dbReference type="Proteomes" id="UP000708208"/>
    </source>
</evidence>
<dbReference type="Proteomes" id="UP000708208">
    <property type="component" value="Unassembled WGS sequence"/>
</dbReference>
<accession>A0A8J2KD94</accession>
<name>A0A8J2KD94_9HEXA</name>
<feature type="non-terminal residue" evidence="2">
    <location>
        <position position="1"/>
    </location>
</feature>
<reference evidence="2" key="1">
    <citation type="submission" date="2021-06" db="EMBL/GenBank/DDBJ databases">
        <authorList>
            <person name="Hodson N. C."/>
            <person name="Mongue J. A."/>
            <person name="Jaron S. K."/>
        </authorList>
    </citation>
    <scope>NUCLEOTIDE SEQUENCE</scope>
</reference>
<gene>
    <name evidence="2" type="ORF">AFUS01_LOCUS21937</name>
</gene>
<proteinExistence type="predicted"/>
<keyword evidence="1" id="KW-0732">Signal</keyword>
<feature type="chain" id="PRO_5035167849" evidence="1">
    <location>
        <begin position="26"/>
        <end position="54"/>
    </location>
</feature>
<evidence type="ECO:0000256" key="1">
    <source>
        <dbReference type="SAM" id="SignalP"/>
    </source>
</evidence>
<dbReference type="AlphaFoldDB" id="A0A8J2KD94"/>
<organism evidence="2 3">
    <name type="scientific">Allacma fusca</name>
    <dbReference type="NCBI Taxonomy" id="39272"/>
    <lineage>
        <taxon>Eukaryota</taxon>
        <taxon>Metazoa</taxon>
        <taxon>Ecdysozoa</taxon>
        <taxon>Arthropoda</taxon>
        <taxon>Hexapoda</taxon>
        <taxon>Collembola</taxon>
        <taxon>Symphypleona</taxon>
        <taxon>Sminthuridae</taxon>
        <taxon>Allacma</taxon>
    </lineage>
</organism>
<dbReference type="EMBL" id="CAJVCH010249947">
    <property type="protein sequence ID" value="CAG7733494.1"/>
    <property type="molecule type" value="Genomic_DNA"/>
</dbReference>
<protein>
    <submittedName>
        <fullName evidence="2">Uncharacterized protein</fullName>
    </submittedName>
</protein>
<feature type="signal peptide" evidence="1">
    <location>
        <begin position="1"/>
        <end position="25"/>
    </location>
</feature>
<evidence type="ECO:0000313" key="2">
    <source>
        <dbReference type="EMBL" id="CAG7733494.1"/>
    </source>
</evidence>
<comment type="caution">
    <text evidence="2">The sequence shown here is derived from an EMBL/GenBank/DDBJ whole genome shotgun (WGS) entry which is preliminary data.</text>
</comment>
<sequence length="54" mass="6276">MILKKFTLFVLALVAIRESISFVLSEPIQDSVSDEVPSLYDHNLRIVRSPFRRE</sequence>
<keyword evidence="3" id="KW-1185">Reference proteome</keyword>